<proteinExistence type="predicted"/>
<dbReference type="Proteomes" id="UP000030151">
    <property type="component" value="Unassembled WGS sequence"/>
</dbReference>
<evidence type="ECO:0000313" key="2">
    <source>
        <dbReference type="EMBL" id="EXV01527.1"/>
    </source>
</evidence>
<dbReference type="HOGENOM" id="CLU_2073715_0_0_1"/>
<accession>A0A0A1UUU5</accession>
<protein>
    <submittedName>
        <fullName evidence="2">Uncharacterized protein</fullName>
    </submittedName>
</protein>
<feature type="region of interest" description="Disordered" evidence="1">
    <location>
        <begin position="93"/>
        <end position="118"/>
    </location>
</feature>
<comment type="caution">
    <text evidence="2">The sequence shown here is derived from an EMBL/GenBank/DDBJ whole genome shotgun (WGS) entry which is preliminary data.</text>
</comment>
<evidence type="ECO:0000313" key="3">
    <source>
        <dbReference type="Proteomes" id="UP000030151"/>
    </source>
</evidence>
<organism evidence="2 3">
    <name type="scientific">Metarhizium robertsii</name>
    <dbReference type="NCBI Taxonomy" id="568076"/>
    <lineage>
        <taxon>Eukaryota</taxon>
        <taxon>Fungi</taxon>
        <taxon>Dikarya</taxon>
        <taxon>Ascomycota</taxon>
        <taxon>Pezizomycotina</taxon>
        <taxon>Sordariomycetes</taxon>
        <taxon>Hypocreomycetidae</taxon>
        <taxon>Hypocreales</taxon>
        <taxon>Clavicipitaceae</taxon>
        <taxon>Metarhizium</taxon>
    </lineage>
</organism>
<gene>
    <name evidence="2" type="ORF">X797_005043</name>
</gene>
<sequence>MVGNWFWAEEMPPKMRRLHPFPMHRVGPDLQVGESPELWITIPSRPRLRVEIESVPPDLFVDGPVKFQRLFHQACMCGADPAGGYGRKTSRAHCMDNQANPNRTPEPLRYGDIGKTHE</sequence>
<reference evidence="2 3" key="1">
    <citation type="submission" date="2014-02" db="EMBL/GenBank/DDBJ databases">
        <title>The genome sequence of the entomopathogenic fungus Metarhizium robertsii ARSEF 2575.</title>
        <authorList>
            <person name="Giuliano Garisto Donzelli B."/>
            <person name="Roe B.A."/>
            <person name="Macmil S.L."/>
            <person name="Krasnoff S.B."/>
            <person name="Gibson D.M."/>
        </authorList>
    </citation>
    <scope>NUCLEOTIDE SEQUENCE [LARGE SCALE GENOMIC DNA]</scope>
    <source>
        <strain evidence="2 3">ARSEF 2575</strain>
    </source>
</reference>
<name>A0A0A1UUU5_9HYPO</name>
<evidence type="ECO:0000256" key="1">
    <source>
        <dbReference type="SAM" id="MobiDB-lite"/>
    </source>
</evidence>
<dbReference type="AlphaFoldDB" id="A0A0A1UUU5"/>
<dbReference type="EMBL" id="JELW01000007">
    <property type="protein sequence ID" value="EXV01527.1"/>
    <property type="molecule type" value="Genomic_DNA"/>
</dbReference>